<reference evidence="2" key="1">
    <citation type="submission" date="2016-10" db="EMBL/GenBank/DDBJ databases">
        <authorList>
            <person name="Varghese N."/>
            <person name="Submissions S."/>
        </authorList>
    </citation>
    <scope>NUCLEOTIDE SEQUENCE [LARGE SCALE GENOMIC DNA]</scope>
    <source>
        <strain evidence="2">DSM 18887</strain>
    </source>
</reference>
<evidence type="ECO:0000313" key="1">
    <source>
        <dbReference type="EMBL" id="SEQ02426.1"/>
    </source>
</evidence>
<dbReference type="AlphaFoldDB" id="A0A1H9CMI9"/>
<dbReference type="Proteomes" id="UP000198749">
    <property type="component" value="Unassembled WGS sequence"/>
</dbReference>
<accession>A0A1H9CMI9</accession>
<evidence type="ECO:0000313" key="2">
    <source>
        <dbReference type="Proteomes" id="UP000198749"/>
    </source>
</evidence>
<name>A0A1H9CMI9_9GAMM</name>
<protein>
    <submittedName>
        <fullName evidence="1">Uncharacterized protein</fullName>
    </submittedName>
</protein>
<sequence>MVYASQLAKTLGGNWTIEFPDDEREWPDLLVHDGVQQFGLEVREITKDKETKKGSIRRASEGRNNQIIQKLADSYYQQTSIPIKVGILGNIDNETVILESLLQFSIESKEWDNIRIDTNKNSIIYATHLPEEIGIYKRWEYVDDRVGWVREIDSEFLAPFIIEKEKKIPKYKIHLDDIRLLLVADPTYSSGQLLFTDNKIDIESEFNEIYFLVYPNEVHRANS</sequence>
<gene>
    <name evidence="1" type="ORF">SAMN03080615_00062</name>
</gene>
<keyword evidence="2" id="KW-1185">Reference proteome</keyword>
<proteinExistence type="predicted"/>
<dbReference type="EMBL" id="FOGB01000001">
    <property type="protein sequence ID" value="SEQ02426.1"/>
    <property type="molecule type" value="Genomic_DNA"/>
</dbReference>
<organism evidence="1 2">
    <name type="scientific">Amphritea atlantica</name>
    <dbReference type="NCBI Taxonomy" id="355243"/>
    <lineage>
        <taxon>Bacteria</taxon>
        <taxon>Pseudomonadati</taxon>
        <taxon>Pseudomonadota</taxon>
        <taxon>Gammaproteobacteria</taxon>
        <taxon>Oceanospirillales</taxon>
        <taxon>Oceanospirillaceae</taxon>
        <taxon>Amphritea</taxon>
    </lineage>
</organism>